<dbReference type="PANTHER" id="PTHR14513:SF0">
    <property type="entry name" value="PROTECTION OF TELOMERES PROTEIN 1"/>
    <property type="match status" value="1"/>
</dbReference>
<dbReference type="OrthoDB" id="6424511at2759"/>
<accession>A0A4Y2GY95</accession>
<dbReference type="AlphaFoldDB" id="A0A4Y2GY95"/>
<dbReference type="Proteomes" id="UP000499080">
    <property type="component" value="Unassembled WGS sequence"/>
</dbReference>
<name>A0A4Y2GY95_ARAVE</name>
<proteinExistence type="predicted"/>
<gene>
    <name evidence="1" type="ORF">AVEN_261425_1</name>
</gene>
<dbReference type="GO" id="GO:0016233">
    <property type="term" value="P:telomere capping"/>
    <property type="evidence" value="ECO:0007669"/>
    <property type="project" value="TreeGrafter"/>
</dbReference>
<evidence type="ECO:0000313" key="2">
    <source>
        <dbReference type="Proteomes" id="UP000499080"/>
    </source>
</evidence>
<keyword evidence="2" id="KW-1185">Reference proteome</keyword>
<dbReference type="EMBL" id="BGPR01001576">
    <property type="protein sequence ID" value="GBM57084.1"/>
    <property type="molecule type" value="Genomic_DNA"/>
</dbReference>
<evidence type="ECO:0000313" key="1">
    <source>
        <dbReference type="EMBL" id="GBM57084.1"/>
    </source>
</evidence>
<organism evidence="1 2">
    <name type="scientific">Araneus ventricosus</name>
    <name type="common">Orbweaver spider</name>
    <name type="synonym">Epeira ventricosa</name>
    <dbReference type="NCBI Taxonomy" id="182803"/>
    <lineage>
        <taxon>Eukaryota</taxon>
        <taxon>Metazoa</taxon>
        <taxon>Ecdysozoa</taxon>
        <taxon>Arthropoda</taxon>
        <taxon>Chelicerata</taxon>
        <taxon>Arachnida</taxon>
        <taxon>Araneae</taxon>
        <taxon>Araneomorphae</taxon>
        <taxon>Entelegynae</taxon>
        <taxon>Araneoidea</taxon>
        <taxon>Araneidae</taxon>
        <taxon>Araneus</taxon>
    </lineage>
</organism>
<reference evidence="1 2" key="1">
    <citation type="journal article" date="2019" name="Sci. Rep.">
        <title>Orb-weaving spider Araneus ventricosus genome elucidates the spidroin gene catalogue.</title>
        <authorList>
            <person name="Kono N."/>
            <person name="Nakamura H."/>
            <person name="Ohtoshi R."/>
            <person name="Moran D.A.P."/>
            <person name="Shinohara A."/>
            <person name="Yoshida Y."/>
            <person name="Fujiwara M."/>
            <person name="Mori M."/>
            <person name="Tomita M."/>
            <person name="Arakawa K."/>
        </authorList>
    </citation>
    <scope>NUCLEOTIDE SEQUENCE [LARGE SCALE GENOMIC DNA]</scope>
</reference>
<comment type="caution">
    <text evidence="1">The sequence shown here is derived from an EMBL/GenBank/DDBJ whole genome shotgun (WGS) entry which is preliminary data.</text>
</comment>
<protein>
    <submittedName>
        <fullName evidence="1">Uncharacterized protein</fullName>
    </submittedName>
</protein>
<dbReference type="GO" id="GO:0032210">
    <property type="term" value="P:regulation of telomere maintenance via telomerase"/>
    <property type="evidence" value="ECO:0007669"/>
    <property type="project" value="TreeGrafter"/>
</dbReference>
<dbReference type="InterPro" id="IPR028389">
    <property type="entry name" value="POT1"/>
</dbReference>
<dbReference type="GO" id="GO:0000783">
    <property type="term" value="C:nuclear telomere cap complex"/>
    <property type="evidence" value="ECO:0007669"/>
    <property type="project" value="TreeGrafter"/>
</dbReference>
<dbReference type="GO" id="GO:0098505">
    <property type="term" value="F:G-rich strand telomeric DNA binding"/>
    <property type="evidence" value="ECO:0007669"/>
    <property type="project" value="TreeGrafter"/>
</dbReference>
<dbReference type="PANTHER" id="PTHR14513">
    <property type="entry name" value="PROTECTION OF TELOMERES 1"/>
    <property type="match status" value="1"/>
</dbReference>
<sequence>MLFCRRLEKIVVDVMECGNQTDDLLSQNNSLFLNCDISAFNSSQKSSQVRNEEEVATVEALNKPLKSSKEGAIESQKTVVAVLEAAVKPGQYTQEFGEGSQRELHAVNVEDEISAPTQQDSVLNKTPLEFKMFLHNAANQDKPSFPPFPSDVETEWWKSVPAISVTDDYSAVKPSSLAEIVQHDVPHKFRALCAVFSFKPNSPLMQKLIHLCCPKCLYMTEDAMPSIDPFEERDGLFYFYCPECNLKEVDKRDWPVLNYTFLISFELHDGTGSSSLEAHLWGENAVKFFKGVTPEQALRDQAATNSIFQMLWSVCPNCRPFNSKENNFSAYPILDCCILSYTTPGGTCYQIFDTRLL</sequence>
<dbReference type="GO" id="GO:0010521">
    <property type="term" value="F:telomerase inhibitor activity"/>
    <property type="evidence" value="ECO:0007669"/>
    <property type="project" value="TreeGrafter"/>
</dbReference>